<dbReference type="Proteomes" id="UP000244956">
    <property type="component" value="Unassembled WGS sequence"/>
</dbReference>
<evidence type="ECO:0000313" key="2">
    <source>
        <dbReference type="Proteomes" id="UP000244956"/>
    </source>
</evidence>
<comment type="caution">
    <text evidence="1">The sequence shown here is derived from an EMBL/GenBank/DDBJ whole genome shotgun (WGS) entry which is preliminary data.</text>
</comment>
<dbReference type="AlphaFoldDB" id="A0A2U2B6F4"/>
<keyword evidence="2" id="KW-1185">Reference proteome</keyword>
<organism evidence="1 2">
    <name type="scientific">Marinilabilia rubra</name>
    <dbReference type="NCBI Taxonomy" id="2162893"/>
    <lineage>
        <taxon>Bacteria</taxon>
        <taxon>Pseudomonadati</taxon>
        <taxon>Bacteroidota</taxon>
        <taxon>Bacteroidia</taxon>
        <taxon>Marinilabiliales</taxon>
        <taxon>Marinilabiliaceae</taxon>
        <taxon>Marinilabilia</taxon>
    </lineage>
</organism>
<dbReference type="EMBL" id="QEWP01000012">
    <property type="protein sequence ID" value="PWD98658.1"/>
    <property type="molecule type" value="Genomic_DNA"/>
</dbReference>
<dbReference type="RefSeq" id="WP_109265192.1">
    <property type="nucleotide sequence ID" value="NZ_QEWP01000012.1"/>
</dbReference>
<accession>A0A2U2B6F4</accession>
<sequence>MKNISTMNLDVIINRSLYLQELLLNLPEDRLKEMLVSPREEFVESLKIRFKAVCDVRGRGNR</sequence>
<name>A0A2U2B6F4_9BACT</name>
<reference evidence="1 2" key="1">
    <citation type="submission" date="2018-05" db="EMBL/GenBank/DDBJ databases">
        <title>Marinilabilia rubrum sp. nov., isolated from saltern sediment.</title>
        <authorList>
            <person name="Zhang R."/>
        </authorList>
    </citation>
    <scope>NUCLEOTIDE SEQUENCE [LARGE SCALE GENOMIC DNA]</scope>
    <source>
        <strain evidence="1 2">WTE16</strain>
    </source>
</reference>
<proteinExistence type="predicted"/>
<gene>
    <name evidence="1" type="ORF">DDZ16_14450</name>
</gene>
<protein>
    <submittedName>
        <fullName evidence="1">Uncharacterized protein</fullName>
    </submittedName>
</protein>
<evidence type="ECO:0000313" key="1">
    <source>
        <dbReference type="EMBL" id="PWD98658.1"/>
    </source>
</evidence>